<keyword evidence="6" id="KW-0552">Olfaction</keyword>
<comment type="subcellular location">
    <subcellularLocation>
        <location evidence="1">Cell projection</location>
        <location evidence="1">Cilium membrane</location>
        <topology evidence="1">Multi-pass membrane protein</topology>
    </subcellularLocation>
</comment>
<protein>
    <recommendedName>
        <fullName evidence="16">Serpentine receptor class r-10</fullName>
    </recommendedName>
    <alternativeName>
        <fullName evidence="17">Odorant response abnormal protein 10</fullName>
    </alternativeName>
    <alternativeName>
        <fullName evidence="18">Olfactory receptor 10</fullName>
    </alternativeName>
</protein>
<evidence type="ECO:0000256" key="14">
    <source>
        <dbReference type="ARBA" id="ARBA00061678"/>
    </source>
</evidence>
<proteinExistence type="inferred from homology"/>
<keyword evidence="2" id="KW-1003">Cell membrane</keyword>
<keyword evidence="3" id="KW-0145">Chemotaxis</keyword>
<dbReference type="SUPFAM" id="SSF81321">
    <property type="entry name" value="Family A G protein-coupled receptor-like"/>
    <property type="match status" value="1"/>
</dbReference>
<dbReference type="GO" id="GO:0038022">
    <property type="term" value="F:G protein-coupled olfactory receptor activity"/>
    <property type="evidence" value="ECO:0007669"/>
    <property type="project" value="TreeGrafter"/>
</dbReference>
<organism evidence="21">
    <name type="scientific">Caenorhabditis brenneri</name>
    <name type="common">Nematode worm</name>
    <dbReference type="NCBI Taxonomy" id="135651"/>
    <lineage>
        <taxon>Eukaryota</taxon>
        <taxon>Metazoa</taxon>
        <taxon>Ecdysozoa</taxon>
        <taxon>Nematoda</taxon>
        <taxon>Chromadorea</taxon>
        <taxon>Rhabditida</taxon>
        <taxon>Rhabditina</taxon>
        <taxon>Rhabditomorpha</taxon>
        <taxon>Rhabditoidea</taxon>
        <taxon>Rhabditidae</taxon>
        <taxon>Peloderinae</taxon>
        <taxon>Caenorhabditis</taxon>
    </lineage>
</organism>
<feature type="transmembrane region" description="Helical" evidence="19">
    <location>
        <begin position="183"/>
        <end position="211"/>
    </location>
</feature>
<sequence>MFCKGRSLTVCSDGPFTLYRPVGVPLTALYCGCFGGCISLLALHFYYRYIAVCKPDKLYHFEGKRIIYTLLPCYIIFAVWTGNVYFLMPPTEEKERIYYDVLMENYNVDSYKVSFISMVYKSPATETEPEHWNLMQLLPFFICCSIMDLCLSTIVWCGLKALTQMKNCGAHMSKKTKELNRQLFLTLGMQTLLPLITMYLPVGSFIFLPFLGIELGANANNTGAFIGLYPALDPLIAILLIKDFRNYVFCRKKTLMKVSTTTGNTEKSASTFHVS</sequence>
<evidence type="ECO:0000256" key="7">
    <source>
        <dbReference type="ARBA" id="ARBA00022989"/>
    </source>
</evidence>
<evidence type="ECO:0000313" key="20">
    <source>
        <dbReference type="EMBL" id="EGT46751.1"/>
    </source>
</evidence>
<dbReference type="FunFam" id="1.20.1070.10:FF:000128">
    <property type="entry name" value="Seven TM Receptor"/>
    <property type="match status" value="1"/>
</dbReference>
<comment type="similarity">
    <text evidence="14">Belongs to the nematode receptor-like protein str family.</text>
</comment>
<dbReference type="AlphaFoldDB" id="G0MX46"/>
<evidence type="ECO:0000256" key="3">
    <source>
        <dbReference type="ARBA" id="ARBA00022500"/>
    </source>
</evidence>
<evidence type="ECO:0000256" key="15">
    <source>
        <dbReference type="ARBA" id="ARBA00064300"/>
    </source>
</evidence>
<evidence type="ECO:0000256" key="13">
    <source>
        <dbReference type="ARBA" id="ARBA00054965"/>
    </source>
</evidence>
<evidence type="ECO:0000256" key="16">
    <source>
        <dbReference type="ARBA" id="ARBA00067967"/>
    </source>
</evidence>
<dbReference type="Proteomes" id="UP000008068">
    <property type="component" value="Unassembled WGS sequence"/>
</dbReference>
<accession>G0MX46</accession>
<comment type="subunit">
    <text evidence="15">Interacts with odr-4.</text>
</comment>
<keyword evidence="9 19" id="KW-0472">Membrane</keyword>
<evidence type="ECO:0000313" key="21">
    <source>
        <dbReference type="Proteomes" id="UP000008068"/>
    </source>
</evidence>
<evidence type="ECO:0000256" key="8">
    <source>
        <dbReference type="ARBA" id="ARBA00023069"/>
    </source>
</evidence>
<dbReference type="Gene3D" id="1.20.1070.10">
    <property type="entry name" value="Rhodopsin 7-helix transmembrane proteins"/>
    <property type="match status" value="1"/>
</dbReference>
<dbReference type="OMA" id="LPLITMY"/>
<keyword evidence="5 19" id="KW-0812">Transmembrane</keyword>
<dbReference type="PANTHER" id="PTHR22943:SF253">
    <property type="entry name" value="SEVEN TM RECEPTOR"/>
    <property type="match status" value="1"/>
</dbReference>
<feature type="transmembrane region" description="Helical" evidence="19">
    <location>
        <begin position="67"/>
        <end position="88"/>
    </location>
</feature>
<dbReference type="OrthoDB" id="5819344at2759"/>
<keyword evidence="7 19" id="KW-1133">Transmembrane helix</keyword>
<dbReference type="InParanoid" id="G0MX46"/>
<feature type="transmembrane region" description="Helical" evidence="19">
    <location>
        <begin position="137"/>
        <end position="162"/>
    </location>
</feature>
<dbReference type="eggNOG" id="ENOG502TFF7">
    <property type="taxonomic scope" value="Eukaryota"/>
</dbReference>
<evidence type="ECO:0000256" key="12">
    <source>
        <dbReference type="ARBA" id="ARBA00023273"/>
    </source>
</evidence>
<dbReference type="EMBL" id="GL379818">
    <property type="protein sequence ID" value="EGT46751.1"/>
    <property type="molecule type" value="Genomic_DNA"/>
</dbReference>
<keyword evidence="11" id="KW-0325">Glycoprotein</keyword>
<reference evidence="21" key="1">
    <citation type="submission" date="2011-07" db="EMBL/GenBank/DDBJ databases">
        <authorList>
            <consortium name="Caenorhabditis brenneri Sequencing and Analysis Consortium"/>
            <person name="Wilson R.K."/>
        </authorList>
    </citation>
    <scope>NUCLEOTIDE SEQUENCE [LARGE SCALE GENOMIC DNA]</scope>
    <source>
        <strain evidence="21">PB2801</strain>
    </source>
</reference>
<keyword evidence="4" id="KW-0716">Sensory transduction</keyword>
<keyword evidence="10" id="KW-0675">Receptor</keyword>
<comment type="function">
    <text evidence="13">An odorant receptor which affects chemotaxis to the volatile odorant diacetyl. Specifies AWA neuronal cell fate via the odr-7 pathway.</text>
</comment>
<keyword evidence="21" id="KW-1185">Reference proteome</keyword>
<keyword evidence="12" id="KW-0966">Cell projection</keyword>
<evidence type="ECO:0000256" key="5">
    <source>
        <dbReference type="ARBA" id="ARBA00022692"/>
    </source>
</evidence>
<evidence type="ECO:0000256" key="19">
    <source>
        <dbReference type="SAM" id="Phobius"/>
    </source>
</evidence>
<evidence type="ECO:0000256" key="6">
    <source>
        <dbReference type="ARBA" id="ARBA00022725"/>
    </source>
</evidence>
<dbReference type="GO" id="GO:0060170">
    <property type="term" value="C:ciliary membrane"/>
    <property type="evidence" value="ECO:0007669"/>
    <property type="project" value="UniProtKB-SubCell"/>
</dbReference>
<feature type="transmembrane region" description="Helical" evidence="19">
    <location>
        <begin position="27"/>
        <end position="47"/>
    </location>
</feature>
<dbReference type="STRING" id="135651.G0MX46"/>
<evidence type="ECO:0000256" key="10">
    <source>
        <dbReference type="ARBA" id="ARBA00023170"/>
    </source>
</evidence>
<evidence type="ECO:0000256" key="2">
    <source>
        <dbReference type="ARBA" id="ARBA00022475"/>
    </source>
</evidence>
<evidence type="ECO:0000256" key="18">
    <source>
        <dbReference type="ARBA" id="ARBA00082489"/>
    </source>
</evidence>
<name>G0MX46_CAEBE</name>
<dbReference type="HOGENOM" id="CLU_036335_2_1_1"/>
<gene>
    <name evidence="20" type="ORF">CAEBREN_10155</name>
</gene>
<evidence type="ECO:0000256" key="9">
    <source>
        <dbReference type="ARBA" id="ARBA00023136"/>
    </source>
</evidence>
<feature type="transmembrane region" description="Helical" evidence="19">
    <location>
        <begin position="223"/>
        <end position="241"/>
    </location>
</feature>
<dbReference type="GO" id="GO:0042048">
    <property type="term" value="P:olfactory behavior"/>
    <property type="evidence" value="ECO:0007669"/>
    <property type="project" value="TreeGrafter"/>
</dbReference>
<keyword evidence="8" id="KW-0969">Cilium</keyword>
<evidence type="ECO:0000256" key="17">
    <source>
        <dbReference type="ARBA" id="ARBA00078653"/>
    </source>
</evidence>
<evidence type="ECO:0000256" key="4">
    <source>
        <dbReference type="ARBA" id="ARBA00022606"/>
    </source>
</evidence>
<dbReference type="InterPro" id="IPR019428">
    <property type="entry name" value="7TM_GPCR_serpentine_rcpt_Str"/>
</dbReference>
<evidence type="ECO:0000256" key="11">
    <source>
        <dbReference type="ARBA" id="ARBA00023180"/>
    </source>
</evidence>
<dbReference type="PANTHER" id="PTHR22943">
    <property type="entry name" value="7-TRANSMEMBRANE DOMAIN RECEPTOR C.ELEGANS"/>
    <property type="match status" value="1"/>
</dbReference>
<dbReference type="GO" id="GO:0006935">
    <property type="term" value="P:chemotaxis"/>
    <property type="evidence" value="ECO:0007669"/>
    <property type="project" value="UniProtKB-KW"/>
</dbReference>
<evidence type="ECO:0000256" key="1">
    <source>
        <dbReference type="ARBA" id="ARBA00004272"/>
    </source>
</evidence>
<dbReference type="Pfam" id="PF10326">
    <property type="entry name" value="7TM_GPCR_Str"/>
    <property type="match status" value="1"/>
</dbReference>